<dbReference type="AlphaFoldDB" id="A0A426Z3E4"/>
<organism evidence="4 5">
    <name type="scientific">Ensete ventricosum</name>
    <name type="common">Abyssinian banana</name>
    <name type="synonym">Musa ensete</name>
    <dbReference type="NCBI Taxonomy" id="4639"/>
    <lineage>
        <taxon>Eukaryota</taxon>
        <taxon>Viridiplantae</taxon>
        <taxon>Streptophyta</taxon>
        <taxon>Embryophyta</taxon>
        <taxon>Tracheophyta</taxon>
        <taxon>Spermatophyta</taxon>
        <taxon>Magnoliopsida</taxon>
        <taxon>Liliopsida</taxon>
        <taxon>Zingiberales</taxon>
        <taxon>Musaceae</taxon>
        <taxon>Ensete</taxon>
    </lineage>
</organism>
<dbReference type="GO" id="GO:0005829">
    <property type="term" value="C:cytosol"/>
    <property type="evidence" value="ECO:0007669"/>
    <property type="project" value="TreeGrafter"/>
</dbReference>
<evidence type="ECO:0008006" key="6">
    <source>
        <dbReference type="Google" id="ProtNLM"/>
    </source>
</evidence>
<accession>A0A426Z3E4</accession>
<name>A0A426Z3E4_ENSVE</name>
<gene>
    <name evidence="4" type="ORF">B296_00040300</name>
</gene>
<reference evidence="4 5" key="1">
    <citation type="journal article" date="2014" name="Agronomy (Basel)">
        <title>A Draft Genome Sequence for Ensete ventricosum, the Drought-Tolerant Tree Against Hunger.</title>
        <authorList>
            <person name="Harrison J."/>
            <person name="Moore K.A."/>
            <person name="Paszkiewicz K."/>
            <person name="Jones T."/>
            <person name="Grant M."/>
            <person name="Ambacheew D."/>
            <person name="Muzemil S."/>
            <person name="Studholme D.J."/>
        </authorList>
    </citation>
    <scope>NUCLEOTIDE SEQUENCE [LARGE SCALE GENOMIC DNA]</scope>
</reference>
<dbReference type="Gene3D" id="3.40.30.10">
    <property type="entry name" value="Glutaredoxin"/>
    <property type="match status" value="1"/>
</dbReference>
<keyword evidence="3" id="KW-0560">Oxidoreductase</keyword>
<keyword evidence="2" id="KW-0575">Peroxidase</keyword>
<evidence type="ECO:0000313" key="4">
    <source>
        <dbReference type="EMBL" id="RRT58499.1"/>
    </source>
</evidence>
<evidence type="ECO:0000313" key="5">
    <source>
        <dbReference type="Proteomes" id="UP000287651"/>
    </source>
</evidence>
<comment type="similarity">
    <text evidence="1">Belongs to the glutathione peroxidase family.</text>
</comment>
<dbReference type="Proteomes" id="UP000287651">
    <property type="component" value="Unassembled WGS sequence"/>
</dbReference>
<dbReference type="InterPro" id="IPR000889">
    <property type="entry name" value="Glutathione_peroxidase"/>
</dbReference>
<feature type="non-terminal residue" evidence="4">
    <location>
        <position position="1"/>
    </location>
</feature>
<dbReference type="GO" id="GO:0006979">
    <property type="term" value="P:response to oxidative stress"/>
    <property type="evidence" value="ECO:0007669"/>
    <property type="project" value="InterPro"/>
</dbReference>
<protein>
    <recommendedName>
        <fullName evidence="6">Glutathione peroxidase</fullName>
    </recommendedName>
</protein>
<dbReference type="PROSITE" id="PS51355">
    <property type="entry name" value="GLUTATHIONE_PEROXID_3"/>
    <property type="match status" value="1"/>
</dbReference>
<proteinExistence type="inferred from homology"/>
<evidence type="ECO:0000256" key="1">
    <source>
        <dbReference type="ARBA" id="ARBA00006926"/>
    </source>
</evidence>
<evidence type="ECO:0000256" key="3">
    <source>
        <dbReference type="ARBA" id="ARBA00023002"/>
    </source>
</evidence>
<sequence>VKVNGPETLPVYKFLKASKSGFMGNRIKWNFTKFLIDKEGKVIGRYGPTKSPLSIEVCCSQDIQKALGS</sequence>
<evidence type="ECO:0000256" key="2">
    <source>
        <dbReference type="ARBA" id="ARBA00022559"/>
    </source>
</evidence>
<dbReference type="EMBL" id="AMZH03008646">
    <property type="protein sequence ID" value="RRT58499.1"/>
    <property type="molecule type" value="Genomic_DNA"/>
</dbReference>
<dbReference type="PANTHER" id="PTHR11592">
    <property type="entry name" value="GLUTATHIONE PEROXIDASE"/>
    <property type="match status" value="1"/>
</dbReference>
<dbReference type="SUPFAM" id="SSF52833">
    <property type="entry name" value="Thioredoxin-like"/>
    <property type="match status" value="1"/>
</dbReference>
<dbReference type="PANTHER" id="PTHR11592:SF17">
    <property type="entry name" value="GLUTATHIONE PEROXIDASE 5-RELATED"/>
    <property type="match status" value="1"/>
</dbReference>
<dbReference type="GO" id="GO:0004601">
    <property type="term" value="F:peroxidase activity"/>
    <property type="evidence" value="ECO:0007669"/>
    <property type="project" value="UniProtKB-KW"/>
</dbReference>
<comment type="caution">
    <text evidence="4">The sequence shown here is derived from an EMBL/GenBank/DDBJ whole genome shotgun (WGS) entry which is preliminary data.</text>
</comment>
<dbReference type="InterPro" id="IPR036249">
    <property type="entry name" value="Thioredoxin-like_sf"/>
</dbReference>